<sequence length="76" mass="7567">MPSTVLVIGGGPAGSTAAALDQLFPAAEQAGLMATGNTPKAPVGEAPGKFDAHDLFDSVTGSYLRTVPTLGIGRAR</sequence>
<evidence type="ECO:0000313" key="2">
    <source>
        <dbReference type="Proteomes" id="UP001595851"/>
    </source>
</evidence>
<dbReference type="RefSeq" id="WP_379533567.1">
    <property type="nucleotide sequence ID" value="NZ_JBHSBI010000029.1"/>
</dbReference>
<organism evidence="1 2">
    <name type="scientific">Nonomuraea purpurea</name>
    <dbReference type="NCBI Taxonomy" id="1849276"/>
    <lineage>
        <taxon>Bacteria</taxon>
        <taxon>Bacillati</taxon>
        <taxon>Actinomycetota</taxon>
        <taxon>Actinomycetes</taxon>
        <taxon>Streptosporangiales</taxon>
        <taxon>Streptosporangiaceae</taxon>
        <taxon>Nonomuraea</taxon>
    </lineage>
</organism>
<proteinExistence type="predicted"/>
<dbReference type="Proteomes" id="UP001595851">
    <property type="component" value="Unassembled WGS sequence"/>
</dbReference>
<reference evidence="2" key="1">
    <citation type="journal article" date="2019" name="Int. J. Syst. Evol. Microbiol.">
        <title>The Global Catalogue of Microorganisms (GCM) 10K type strain sequencing project: providing services to taxonomists for standard genome sequencing and annotation.</title>
        <authorList>
            <consortium name="The Broad Institute Genomics Platform"/>
            <consortium name="The Broad Institute Genome Sequencing Center for Infectious Disease"/>
            <person name="Wu L."/>
            <person name="Ma J."/>
        </authorList>
    </citation>
    <scope>NUCLEOTIDE SEQUENCE [LARGE SCALE GENOMIC DNA]</scope>
    <source>
        <strain evidence="2">TBRC 1276</strain>
    </source>
</reference>
<keyword evidence="2" id="KW-1185">Reference proteome</keyword>
<accession>A0ABV8GLC0</accession>
<dbReference type="EMBL" id="JBHSBI010000029">
    <property type="protein sequence ID" value="MFC4013714.1"/>
    <property type="molecule type" value="Genomic_DNA"/>
</dbReference>
<gene>
    <name evidence="1" type="ORF">ACFOY2_41260</name>
</gene>
<evidence type="ECO:0000313" key="1">
    <source>
        <dbReference type="EMBL" id="MFC4013714.1"/>
    </source>
</evidence>
<name>A0ABV8GLC0_9ACTN</name>
<protein>
    <submittedName>
        <fullName evidence="1">Uncharacterized protein</fullName>
    </submittedName>
</protein>
<comment type="caution">
    <text evidence="1">The sequence shown here is derived from an EMBL/GenBank/DDBJ whole genome shotgun (WGS) entry which is preliminary data.</text>
</comment>